<evidence type="ECO:0000313" key="8">
    <source>
        <dbReference type="EMBL" id="KAG2543255.1"/>
    </source>
</evidence>
<dbReference type="InterPro" id="IPR044567">
    <property type="entry name" value="CLSY/DRD1"/>
</dbReference>
<reference evidence="8" key="1">
    <citation type="submission" date="2020-05" db="EMBL/GenBank/DDBJ databases">
        <title>WGS assembly of Panicum virgatum.</title>
        <authorList>
            <person name="Lovell J.T."/>
            <person name="Jenkins J."/>
            <person name="Shu S."/>
            <person name="Juenger T.E."/>
            <person name="Schmutz J."/>
        </authorList>
    </citation>
    <scope>NUCLEOTIDE SEQUENCE</scope>
    <source>
        <strain evidence="8">AP13</strain>
    </source>
</reference>
<evidence type="ECO:0000259" key="7">
    <source>
        <dbReference type="PROSITE" id="PS51194"/>
    </source>
</evidence>
<gene>
    <name evidence="8" type="ORF">PVAP13_9NG735377</name>
</gene>
<name>A0A8T0N2C0_PANVG</name>
<keyword evidence="5" id="KW-0067">ATP-binding</keyword>
<dbReference type="AlphaFoldDB" id="A0A8T0N2C0"/>
<keyword evidence="4" id="KW-0347">Helicase</keyword>
<dbReference type="Gene3D" id="3.40.50.300">
    <property type="entry name" value="P-loop containing nucleotide triphosphate hydrolases"/>
    <property type="match status" value="1"/>
</dbReference>
<keyword evidence="2" id="KW-0547">Nucleotide-binding</keyword>
<keyword evidence="6" id="KW-0539">Nucleus</keyword>
<evidence type="ECO:0000313" key="9">
    <source>
        <dbReference type="Proteomes" id="UP000823388"/>
    </source>
</evidence>
<keyword evidence="9" id="KW-1185">Reference proteome</keyword>
<evidence type="ECO:0000256" key="4">
    <source>
        <dbReference type="ARBA" id="ARBA00022806"/>
    </source>
</evidence>
<dbReference type="InterPro" id="IPR027417">
    <property type="entry name" value="P-loop_NTPase"/>
</dbReference>
<dbReference type="GO" id="GO:0004386">
    <property type="term" value="F:helicase activity"/>
    <property type="evidence" value="ECO:0007669"/>
    <property type="project" value="UniProtKB-KW"/>
</dbReference>
<dbReference type="SUPFAM" id="SSF52540">
    <property type="entry name" value="P-loop containing nucleoside triphosphate hydrolases"/>
    <property type="match status" value="1"/>
</dbReference>
<dbReference type="GO" id="GO:0016787">
    <property type="term" value="F:hydrolase activity"/>
    <property type="evidence" value="ECO:0007669"/>
    <property type="project" value="UniProtKB-KW"/>
</dbReference>
<dbReference type="GO" id="GO:0080188">
    <property type="term" value="P:gene silencing by siRNA-directed DNA methylation"/>
    <property type="evidence" value="ECO:0007669"/>
    <property type="project" value="InterPro"/>
</dbReference>
<evidence type="ECO:0000256" key="3">
    <source>
        <dbReference type="ARBA" id="ARBA00022801"/>
    </source>
</evidence>
<dbReference type="EMBL" id="CM029054">
    <property type="protein sequence ID" value="KAG2543255.1"/>
    <property type="molecule type" value="Genomic_DNA"/>
</dbReference>
<dbReference type="GO" id="GO:0005524">
    <property type="term" value="F:ATP binding"/>
    <property type="evidence" value="ECO:0007669"/>
    <property type="project" value="UniProtKB-KW"/>
</dbReference>
<dbReference type="Pfam" id="PF00271">
    <property type="entry name" value="Helicase_C"/>
    <property type="match status" value="1"/>
</dbReference>
<feature type="domain" description="Helicase C-terminal" evidence="7">
    <location>
        <begin position="1"/>
        <end position="134"/>
    </location>
</feature>
<accession>A0A8T0N2C0</accession>
<dbReference type="InterPro" id="IPR049730">
    <property type="entry name" value="SNF2/RAD54-like_C"/>
</dbReference>
<dbReference type="Proteomes" id="UP000823388">
    <property type="component" value="Chromosome 9N"/>
</dbReference>
<evidence type="ECO:0000256" key="5">
    <source>
        <dbReference type="ARBA" id="ARBA00022840"/>
    </source>
</evidence>
<evidence type="ECO:0000256" key="1">
    <source>
        <dbReference type="ARBA" id="ARBA00004123"/>
    </source>
</evidence>
<comment type="caution">
    <text evidence="8">The sequence shown here is derived from an EMBL/GenBank/DDBJ whole genome shotgun (WGS) entry which is preliminary data.</text>
</comment>
<dbReference type="CDD" id="cd18793">
    <property type="entry name" value="SF2_C_SNF"/>
    <property type="match status" value="1"/>
</dbReference>
<evidence type="ECO:0000256" key="2">
    <source>
        <dbReference type="ARBA" id="ARBA00022741"/>
    </source>
</evidence>
<dbReference type="PANTHER" id="PTHR45821:SF12">
    <property type="entry name" value="OS03G0165266 PROTEIN"/>
    <property type="match status" value="1"/>
</dbReference>
<protein>
    <recommendedName>
        <fullName evidence="7">Helicase C-terminal domain-containing protein</fullName>
    </recommendedName>
</protein>
<dbReference type="GO" id="GO:0005634">
    <property type="term" value="C:nucleus"/>
    <property type="evidence" value="ECO:0007669"/>
    <property type="project" value="UniProtKB-SubCell"/>
</dbReference>
<comment type="subcellular location">
    <subcellularLocation>
        <location evidence="1">Nucleus</location>
    </subcellularLocation>
</comment>
<dbReference type="SMART" id="SM00490">
    <property type="entry name" value="HELICc"/>
    <property type="match status" value="1"/>
</dbReference>
<organism evidence="8 9">
    <name type="scientific">Panicum virgatum</name>
    <name type="common">Blackwell switchgrass</name>
    <dbReference type="NCBI Taxonomy" id="38727"/>
    <lineage>
        <taxon>Eukaryota</taxon>
        <taxon>Viridiplantae</taxon>
        <taxon>Streptophyta</taxon>
        <taxon>Embryophyta</taxon>
        <taxon>Tracheophyta</taxon>
        <taxon>Spermatophyta</taxon>
        <taxon>Magnoliopsida</taxon>
        <taxon>Liliopsida</taxon>
        <taxon>Poales</taxon>
        <taxon>Poaceae</taxon>
        <taxon>PACMAD clade</taxon>
        <taxon>Panicoideae</taxon>
        <taxon>Panicodae</taxon>
        <taxon>Paniceae</taxon>
        <taxon>Panicinae</taxon>
        <taxon>Panicum</taxon>
        <taxon>Panicum sect. Hiantes</taxon>
    </lineage>
</organism>
<dbReference type="PROSITE" id="PS51194">
    <property type="entry name" value="HELICASE_CTER"/>
    <property type="match status" value="1"/>
</dbReference>
<evidence type="ECO:0000256" key="6">
    <source>
        <dbReference type="ARBA" id="ARBA00023242"/>
    </source>
</evidence>
<dbReference type="InterPro" id="IPR001650">
    <property type="entry name" value="Helicase_C-like"/>
</dbReference>
<keyword evidence="3" id="KW-0378">Hydrolase</keyword>
<proteinExistence type="predicted"/>
<dbReference type="PANTHER" id="PTHR45821">
    <property type="entry name" value="SNF2 DOMAIN-CONTAINING PROTEIN CLASSY 2-RELATED"/>
    <property type="match status" value="1"/>
</dbReference>
<sequence>MKGWKAGVNTFLMDGSLTQEQREQAVERFNSSPEAKVFFGSIKACGEGISLVGASRVVILDVHENPAVMRQAIGRAFRPGQSKTVYCYRLVAAGSSEEEDHHTAFKKERVSKLWFEWDELCNNEDFELTKVDVSDCKDMFLESPVLQEDIKSLFKR</sequence>